<evidence type="ECO:0000256" key="1">
    <source>
        <dbReference type="ARBA" id="ARBA00007409"/>
    </source>
</evidence>
<proteinExistence type="inferred from homology"/>
<dbReference type="InterPro" id="IPR040079">
    <property type="entry name" value="Glutathione_S-Trfase"/>
</dbReference>
<reference evidence="5" key="1">
    <citation type="journal article" date="2020" name="Stud. Mycol.">
        <title>101 Dothideomycetes genomes: a test case for predicting lifestyles and emergence of pathogens.</title>
        <authorList>
            <person name="Haridas S."/>
            <person name="Albert R."/>
            <person name="Binder M."/>
            <person name="Bloem J."/>
            <person name="Labutti K."/>
            <person name="Salamov A."/>
            <person name="Andreopoulos B."/>
            <person name="Baker S."/>
            <person name="Barry K."/>
            <person name="Bills G."/>
            <person name="Bluhm B."/>
            <person name="Cannon C."/>
            <person name="Castanera R."/>
            <person name="Culley D."/>
            <person name="Daum C."/>
            <person name="Ezra D."/>
            <person name="Gonzalez J."/>
            <person name="Henrissat B."/>
            <person name="Kuo A."/>
            <person name="Liang C."/>
            <person name="Lipzen A."/>
            <person name="Lutzoni F."/>
            <person name="Magnuson J."/>
            <person name="Mondo S."/>
            <person name="Nolan M."/>
            <person name="Ohm R."/>
            <person name="Pangilinan J."/>
            <person name="Park H.-J."/>
            <person name="Ramirez L."/>
            <person name="Alfaro M."/>
            <person name="Sun H."/>
            <person name="Tritt A."/>
            <person name="Yoshinaga Y."/>
            <person name="Zwiers L.-H."/>
            <person name="Turgeon B."/>
            <person name="Goodwin S."/>
            <person name="Spatafora J."/>
            <person name="Crous P."/>
            <person name="Grigoriev I."/>
        </authorList>
    </citation>
    <scope>NUCLEOTIDE SEQUENCE</scope>
    <source>
        <strain evidence="5">CBS 122368</strain>
    </source>
</reference>
<name>A0A6A6IAG6_9PLEO</name>
<dbReference type="PANTHER" id="PTHR44051">
    <property type="entry name" value="GLUTATHIONE S-TRANSFERASE-RELATED"/>
    <property type="match status" value="1"/>
</dbReference>
<keyword evidence="5" id="KW-0808">Transferase</keyword>
<dbReference type="OrthoDB" id="422574at2759"/>
<evidence type="ECO:0000259" key="3">
    <source>
        <dbReference type="PROSITE" id="PS50404"/>
    </source>
</evidence>
<evidence type="ECO:0000256" key="2">
    <source>
        <dbReference type="RuleBase" id="RU003494"/>
    </source>
</evidence>
<gene>
    <name evidence="5" type="ORF">BU26DRAFT_520574</name>
</gene>
<dbReference type="CDD" id="cd03056">
    <property type="entry name" value="GST_N_4"/>
    <property type="match status" value="1"/>
</dbReference>
<dbReference type="GO" id="GO:0016740">
    <property type="term" value="F:transferase activity"/>
    <property type="evidence" value="ECO:0007669"/>
    <property type="project" value="UniProtKB-KW"/>
</dbReference>
<dbReference type="Pfam" id="PF00043">
    <property type="entry name" value="GST_C"/>
    <property type="match status" value="1"/>
</dbReference>
<dbReference type="PROSITE" id="PS50405">
    <property type="entry name" value="GST_CTER"/>
    <property type="match status" value="1"/>
</dbReference>
<dbReference type="PROSITE" id="PS50404">
    <property type="entry name" value="GST_NTER"/>
    <property type="match status" value="1"/>
</dbReference>
<dbReference type="SUPFAM" id="SSF52833">
    <property type="entry name" value="Thioredoxin-like"/>
    <property type="match status" value="1"/>
</dbReference>
<protein>
    <submittedName>
        <fullName evidence="5">Glutathione S-transferase domain-containing protein</fullName>
    </submittedName>
</protein>
<dbReference type="InterPro" id="IPR004045">
    <property type="entry name" value="Glutathione_S-Trfase_N"/>
</dbReference>
<dbReference type="SUPFAM" id="SSF47616">
    <property type="entry name" value="GST C-terminal domain-like"/>
    <property type="match status" value="1"/>
</dbReference>
<dbReference type="SFLD" id="SFLDG00358">
    <property type="entry name" value="Main_(cytGST)"/>
    <property type="match status" value="1"/>
</dbReference>
<feature type="domain" description="GST N-terminal" evidence="3">
    <location>
        <begin position="1"/>
        <end position="84"/>
    </location>
</feature>
<dbReference type="EMBL" id="ML987197">
    <property type="protein sequence ID" value="KAF2247396.1"/>
    <property type="molecule type" value="Genomic_DNA"/>
</dbReference>
<evidence type="ECO:0000313" key="5">
    <source>
        <dbReference type="EMBL" id="KAF2247396.1"/>
    </source>
</evidence>
<dbReference type="AlphaFoldDB" id="A0A6A6IAG6"/>
<dbReference type="InterPro" id="IPR036282">
    <property type="entry name" value="Glutathione-S-Trfase_C_sf"/>
</dbReference>
<organism evidence="5 6">
    <name type="scientific">Trematosphaeria pertusa</name>
    <dbReference type="NCBI Taxonomy" id="390896"/>
    <lineage>
        <taxon>Eukaryota</taxon>
        <taxon>Fungi</taxon>
        <taxon>Dikarya</taxon>
        <taxon>Ascomycota</taxon>
        <taxon>Pezizomycotina</taxon>
        <taxon>Dothideomycetes</taxon>
        <taxon>Pleosporomycetidae</taxon>
        <taxon>Pleosporales</taxon>
        <taxon>Massarineae</taxon>
        <taxon>Trematosphaeriaceae</taxon>
        <taxon>Trematosphaeria</taxon>
    </lineage>
</organism>
<keyword evidence="6" id="KW-1185">Reference proteome</keyword>
<feature type="domain" description="GST C-terminal" evidence="4">
    <location>
        <begin position="86"/>
        <end position="208"/>
    </location>
</feature>
<dbReference type="PANTHER" id="PTHR44051:SF2">
    <property type="entry name" value="HYPOTHETICAL GLUTATHIONE S-TRANSFERASE LIKE PROTEIN"/>
    <property type="match status" value="1"/>
</dbReference>
<evidence type="ECO:0000313" key="6">
    <source>
        <dbReference type="Proteomes" id="UP000800094"/>
    </source>
</evidence>
<comment type="similarity">
    <text evidence="1 2">Belongs to the GST superfamily.</text>
</comment>
<dbReference type="Gene3D" id="1.20.1050.10">
    <property type="match status" value="1"/>
</dbReference>
<dbReference type="InterPro" id="IPR004046">
    <property type="entry name" value="GST_C"/>
</dbReference>
<dbReference type="GeneID" id="54582651"/>
<evidence type="ECO:0000259" key="4">
    <source>
        <dbReference type="PROSITE" id="PS50405"/>
    </source>
</evidence>
<dbReference type="Pfam" id="PF02798">
    <property type="entry name" value="GST_N"/>
    <property type="match status" value="1"/>
</dbReference>
<dbReference type="Proteomes" id="UP000800094">
    <property type="component" value="Unassembled WGS sequence"/>
</dbReference>
<dbReference type="InterPro" id="IPR036249">
    <property type="entry name" value="Thioredoxin-like_sf"/>
</dbReference>
<dbReference type="RefSeq" id="XP_033682400.1">
    <property type="nucleotide sequence ID" value="XM_033829321.1"/>
</dbReference>
<accession>A0A6A6IAG6</accession>
<dbReference type="Gene3D" id="3.40.30.10">
    <property type="entry name" value="Glutaredoxin"/>
    <property type="match status" value="1"/>
</dbReference>
<dbReference type="SFLD" id="SFLDS00019">
    <property type="entry name" value="Glutathione_Transferase_(cytos"/>
    <property type="match status" value="1"/>
</dbReference>
<sequence length="208" mass="23553">MHLYDSTIPSGNAYKVQLLLAHLKISYQTTSLNIVATPSETRTESFLKLNPNGRIPVLVLDDGTPLAESNAILFYLAEETPFLPSDRLARAQVLQWLFFEQYSHEPYLAVWKFQTYWGDISRLAESEVKKLKEKGQAAIDVMERHLEGREWFVSEQFSIADVALYAYTCAAEAVGFSVGENVRAWLARVESVEGHVRIRKDPTGKCPL</sequence>
<dbReference type="InterPro" id="IPR010987">
    <property type="entry name" value="Glutathione-S-Trfase_C-like"/>
</dbReference>